<keyword evidence="1" id="KW-0175">Coiled coil</keyword>
<dbReference type="AlphaFoldDB" id="A0A1E7FXZ3"/>
<evidence type="ECO:0000313" key="3">
    <source>
        <dbReference type="Proteomes" id="UP000095751"/>
    </source>
</evidence>
<protein>
    <submittedName>
        <fullName evidence="2">Uncharacterized protein</fullName>
    </submittedName>
</protein>
<evidence type="ECO:0000256" key="1">
    <source>
        <dbReference type="SAM" id="Coils"/>
    </source>
</evidence>
<proteinExistence type="predicted"/>
<dbReference type="KEGG" id="fcy:FRACYDRAFT_233188"/>
<organism evidence="2 3">
    <name type="scientific">Fragilariopsis cylindrus CCMP1102</name>
    <dbReference type="NCBI Taxonomy" id="635003"/>
    <lineage>
        <taxon>Eukaryota</taxon>
        <taxon>Sar</taxon>
        <taxon>Stramenopiles</taxon>
        <taxon>Ochrophyta</taxon>
        <taxon>Bacillariophyta</taxon>
        <taxon>Bacillariophyceae</taxon>
        <taxon>Bacillariophycidae</taxon>
        <taxon>Bacillariales</taxon>
        <taxon>Bacillariaceae</taxon>
        <taxon>Fragilariopsis</taxon>
    </lineage>
</organism>
<gene>
    <name evidence="2" type="ORF">FRACYDRAFT_233188</name>
</gene>
<keyword evidence="3" id="KW-1185">Reference proteome</keyword>
<feature type="coiled-coil region" evidence="1">
    <location>
        <begin position="60"/>
        <end position="87"/>
    </location>
</feature>
<accession>A0A1E7FXZ3</accession>
<reference evidence="2 3" key="1">
    <citation type="submission" date="2016-09" db="EMBL/GenBank/DDBJ databases">
        <title>Extensive genetic diversity and differential bi-allelic expression allows diatom success in the polar Southern Ocean.</title>
        <authorList>
            <consortium name="DOE Joint Genome Institute"/>
            <person name="Mock T."/>
            <person name="Otillar R.P."/>
            <person name="Strauss J."/>
            <person name="Dupont C."/>
            <person name="Frickenhaus S."/>
            <person name="Maumus F."/>
            <person name="Mcmullan M."/>
            <person name="Sanges R."/>
            <person name="Schmutz J."/>
            <person name="Toseland A."/>
            <person name="Valas R."/>
            <person name="Veluchamy A."/>
            <person name="Ward B.J."/>
            <person name="Allen A."/>
            <person name="Barry K."/>
            <person name="Falciatore A."/>
            <person name="Ferrante M."/>
            <person name="Fortunato A.E."/>
            <person name="Gloeckner G."/>
            <person name="Gruber A."/>
            <person name="Hipkin R."/>
            <person name="Janech M."/>
            <person name="Kroth P."/>
            <person name="Leese F."/>
            <person name="Lindquist E."/>
            <person name="Lyon B.R."/>
            <person name="Martin J."/>
            <person name="Mayer C."/>
            <person name="Parker M."/>
            <person name="Quesneville H."/>
            <person name="Raymond J."/>
            <person name="Uhlig C."/>
            <person name="Valentin K.U."/>
            <person name="Worden A.Z."/>
            <person name="Armbrust E.V."/>
            <person name="Bowler C."/>
            <person name="Green B."/>
            <person name="Moulton V."/>
            <person name="Van Oosterhout C."/>
            <person name="Grigoriev I."/>
        </authorList>
    </citation>
    <scope>NUCLEOTIDE SEQUENCE [LARGE SCALE GENOMIC DNA]</scope>
    <source>
        <strain evidence="2 3">CCMP1102</strain>
    </source>
</reference>
<name>A0A1E7FXZ3_9STRA</name>
<dbReference type="Proteomes" id="UP000095751">
    <property type="component" value="Unassembled WGS sequence"/>
</dbReference>
<sequence length="235" mass="28397">MTTCYHVGDKRHISDDDIEWKTRKKRQKTESSLDIFVDFKQSNKDGIWKSHDYQFMHTIRRSESDLKRSIEEENEKLKREAKLLRCRLKWKTLEQQLTLLGCPRQNIKNELGIETELEKAEPIEPLVTKSSQETTTNKMRTRFERDVAQLHKIMQIGMDGEPFERKPSDENSVEVIKFLLKRILPDIRKYVETPWKENEQNLKRKLESERIRNEDLKREIEYWMAWATDSNYYRC</sequence>
<dbReference type="EMBL" id="KV784353">
    <property type="protein sequence ID" value="OEU23022.1"/>
    <property type="molecule type" value="Genomic_DNA"/>
</dbReference>
<evidence type="ECO:0000313" key="2">
    <source>
        <dbReference type="EMBL" id="OEU23022.1"/>
    </source>
</evidence>
<dbReference type="InParanoid" id="A0A1E7FXZ3"/>